<name>A0ABQ5J7W6_9ASTR</name>
<keyword evidence="7 10" id="KW-0695">RNA-directed DNA polymerase</keyword>
<reference evidence="10" key="2">
    <citation type="submission" date="2022-01" db="EMBL/GenBank/DDBJ databases">
        <authorList>
            <person name="Yamashiro T."/>
            <person name="Shiraishi A."/>
            <person name="Satake H."/>
            <person name="Nakayama K."/>
        </authorList>
    </citation>
    <scope>NUCLEOTIDE SEQUENCE</scope>
</reference>
<proteinExistence type="predicted"/>
<dbReference type="CDD" id="cd00303">
    <property type="entry name" value="retropepsin_like"/>
    <property type="match status" value="1"/>
</dbReference>
<gene>
    <name evidence="10" type="ORF">Tco_1125051</name>
</gene>
<dbReference type="Gene3D" id="3.30.70.270">
    <property type="match status" value="1"/>
</dbReference>
<evidence type="ECO:0000259" key="8">
    <source>
        <dbReference type="Pfam" id="PF00078"/>
    </source>
</evidence>
<dbReference type="EMBL" id="BQNB010021648">
    <property type="protein sequence ID" value="GJU08621.1"/>
    <property type="molecule type" value="Genomic_DNA"/>
</dbReference>
<keyword evidence="2" id="KW-0808">Transferase</keyword>
<accession>A0ABQ5J7W6</accession>
<evidence type="ECO:0000256" key="6">
    <source>
        <dbReference type="ARBA" id="ARBA00022801"/>
    </source>
</evidence>
<dbReference type="InterPro" id="IPR000477">
    <property type="entry name" value="RT_dom"/>
</dbReference>
<dbReference type="PANTHER" id="PTHR24559">
    <property type="entry name" value="TRANSPOSON TY3-I GAG-POL POLYPROTEIN"/>
    <property type="match status" value="1"/>
</dbReference>
<keyword evidence="4" id="KW-0540">Nuclease</keyword>
<dbReference type="InterPro" id="IPR036397">
    <property type="entry name" value="RNaseH_sf"/>
</dbReference>
<dbReference type="Pfam" id="PF00078">
    <property type="entry name" value="RVT_1"/>
    <property type="match status" value="1"/>
</dbReference>
<dbReference type="InterPro" id="IPR043502">
    <property type="entry name" value="DNA/RNA_pol_sf"/>
</dbReference>
<dbReference type="GO" id="GO:0003964">
    <property type="term" value="F:RNA-directed DNA polymerase activity"/>
    <property type="evidence" value="ECO:0007669"/>
    <property type="project" value="UniProtKB-KW"/>
</dbReference>
<reference evidence="10" key="1">
    <citation type="journal article" date="2022" name="Int. J. Mol. Sci.">
        <title>Draft Genome of Tanacetum Coccineum: Genomic Comparison of Closely Related Tanacetum-Family Plants.</title>
        <authorList>
            <person name="Yamashiro T."/>
            <person name="Shiraishi A."/>
            <person name="Nakayama K."/>
            <person name="Satake H."/>
        </authorList>
    </citation>
    <scope>NUCLEOTIDE SEQUENCE</scope>
</reference>
<comment type="caution">
    <text evidence="10">The sequence shown here is derived from an EMBL/GenBank/DDBJ whole genome shotgun (WGS) entry which is preliminary data.</text>
</comment>
<sequence>MPLSVQEKLNLPDLTKTRMILELADRTISTPTGIAEDVFMKVGTFFFSADFVVVDYIADPRVPLILRRPFLRMARALIDVHGEQMTLRHDDQSITFKVGDTKTFSYNTIESVNRVDVIDIACEEFAQEVLGFSNISKSGNPTPTLEPILSTSPTSLTPFEGGDFILEEIEACLTSESIPPGIDDADFDPKEDLLTLERLLNSDPSSTLPPEEQKFEELKTVEPSSDELPELELKDLPPHLEYAFLEGTDKLPVIIAKDLKDEDKTALLKVLRSHKRAIAWKISDIKGIDPKFCTHKILMEDNVKPTVQHQRRVNPKIHEVIKKEVIKLLEAGLIYPISDSPWVSPVHCVPKKGGITVIENDDNKLIPTRLITGWRICIDYQKLNDTTRKDHFPLPSMDKMLERLAGNEYYCFLDGFSGYIQIPIDLKDQEKTTFTCPYGTFAYQCMPFGLCNAPGTFQRYMMAIFHDMIEETMEVFMDDFSMFRDSFSSYLSHLDKMLKRCEDTNLVLNWEKCHFMVKEGIVLGHKISKFETEVDKAKVDVIAKLPHPTSIKGIRSAVLGQRKTKHFQPIHYASKTMADAQAYYTTTEKELLAVVYAFEKFQPYLVLSKTIVYTDHSALKTVGEHRASWSDKLDDALWAFRTTFKTPIGCTPYKLVYGKACHLPIKLEHKAYWALKQCNYDLVTVGDHRKVQMNELNKLYDQAYENSLIYKEKTKRIHDSKIKNRVFNVGD</sequence>
<dbReference type="PANTHER" id="PTHR24559:SF444">
    <property type="entry name" value="REVERSE TRANSCRIPTASE DOMAIN-CONTAINING PROTEIN"/>
    <property type="match status" value="1"/>
</dbReference>
<dbReference type="InterPro" id="IPR053134">
    <property type="entry name" value="RNA-dir_DNA_polymerase"/>
</dbReference>
<keyword evidence="11" id="KW-1185">Reference proteome</keyword>
<dbReference type="InterPro" id="IPR041373">
    <property type="entry name" value="RT_RNaseH"/>
</dbReference>
<evidence type="ECO:0000256" key="1">
    <source>
        <dbReference type="ARBA" id="ARBA00012493"/>
    </source>
</evidence>
<evidence type="ECO:0000259" key="9">
    <source>
        <dbReference type="Pfam" id="PF17917"/>
    </source>
</evidence>
<dbReference type="CDD" id="cd01647">
    <property type="entry name" value="RT_LTR"/>
    <property type="match status" value="1"/>
</dbReference>
<protein>
    <recommendedName>
        <fullName evidence="1">RNA-directed DNA polymerase</fullName>
        <ecNumber evidence="1">2.7.7.49</ecNumber>
    </recommendedName>
</protein>
<dbReference type="Gene3D" id="3.10.10.10">
    <property type="entry name" value="HIV Type 1 Reverse Transcriptase, subunit A, domain 1"/>
    <property type="match status" value="1"/>
</dbReference>
<dbReference type="EC" id="2.7.7.49" evidence="1"/>
<dbReference type="SUPFAM" id="SSF56672">
    <property type="entry name" value="DNA/RNA polymerases"/>
    <property type="match status" value="1"/>
</dbReference>
<dbReference type="Proteomes" id="UP001151760">
    <property type="component" value="Unassembled WGS sequence"/>
</dbReference>
<evidence type="ECO:0000256" key="2">
    <source>
        <dbReference type="ARBA" id="ARBA00022679"/>
    </source>
</evidence>
<keyword evidence="6" id="KW-0378">Hydrolase</keyword>
<dbReference type="InterPro" id="IPR043128">
    <property type="entry name" value="Rev_trsase/Diguanyl_cyclase"/>
</dbReference>
<feature type="domain" description="Reverse transcriptase RNase H-like" evidence="9">
    <location>
        <begin position="556"/>
        <end position="626"/>
    </location>
</feature>
<evidence type="ECO:0000313" key="11">
    <source>
        <dbReference type="Proteomes" id="UP001151760"/>
    </source>
</evidence>
<dbReference type="InterPro" id="IPR021109">
    <property type="entry name" value="Peptidase_aspartic_dom_sf"/>
</dbReference>
<dbReference type="Gene3D" id="2.40.70.10">
    <property type="entry name" value="Acid Proteases"/>
    <property type="match status" value="1"/>
</dbReference>
<organism evidence="10 11">
    <name type="scientific">Tanacetum coccineum</name>
    <dbReference type="NCBI Taxonomy" id="301880"/>
    <lineage>
        <taxon>Eukaryota</taxon>
        <taxon>Viridiplantae</taxon>
        <taxon>Streptophyta</taxon>
        <taxon>Embryophyta</taxon>
        <taxon>Tracheophyta</taxon>
        <taxon>Spermatophyta</taxon>
        <taxon>Magnoliopsida</taxon>
        <taxon>eudicotyledons</taxon>
        <taxon>Gunneridae</taxon>
        <taxon>Pentapetalae</taxon>
        <taxon>asterids</taxon>
        <taxon>campanulids</taxon>
        <taxon>Asterales</taxon>
        <taxon>Asteraceae</taxon>
        <taxon>Asteroideae</taxon>
        <taxon>Anthemideae</taxon>
        <taxon>Anthemidinae</taxon>
        <taxon>Tanacetum</taxon>
    </lineage>
</organism>
<dbReference type="Gene3D" id="3.30.420.10">
    <property type="entry name" value="Ribonuclease H-like superfamily/Ribonuclease H"/>
    <property type="match status" value="1"/>
</dbReference>
<evidence type="ECO:0000256" key="4">
    <source>
        <dbReference type="ARBA" id="ARBA00022722"/>
    </source>
</evidence>
<keyword evidence="5" id="KW-0255">Endonuclease</keyword>
<evidence type="ECO:0000313" key="10">
    <source>
        <dbReference type="EMBL" id="GJU08621.1"/>
    </source>
</evidence>
<feature type="domain" description="Reverse transcriptase" evidence="8">
    <location>
        <begin position="371"/>
        <end position="527"/>
    </location>
</feature>
<dbReference type="Pfam" id="PF17917">
    <property type="entry name" value="RT_RNaseH"/>
    <property type="match status" value="1"/>
</dbReference>
<evidence type="ECO:0000256" key="7">
    <source>
        <dbReference type="ARBA" id="ARBA00022918"/>
    </source>
</evidence>
<evidence type="ECO:0000256" key="3">
    <source>
        <dbReference type="ARBA" id="ARBA00022695"/>
    </source>
</evidence>
<evidence type="ECO:0000256" key="5">
    <source>
        <dbReference type="ARBA" id="ARBA00022759"/>
    </source>
</evidence>
<keyword evidence="3" id="KW-0548">Nucleotidyltransferase</keyword>